<evidence type="ECO:0000313" key="3">
    <source>
        <dbReference type="Proteomes" id="UP000199024"/>
    </source>
</evidence>
<organism evidence="2 3">
    <name type="scientific">Granulicella pectinivorans</name>
    <dbReference type="NCBI Taxonomy" id="474950"/>
    <lineage>
        <taxon>Bacteria</taxon>
        <taxon>Pseudomonadati</taxon>
        <taxon>Acidobacteriota</taxon>
        <taxon>Terriglobia</taxon>
        <taxon>Terriglobales</taxon>
        <taxon>Acidobacteriaceae</taxon>
        <taxon>Granulicella</taxon>
    </lineage>
</organism>
<dbReference type="RefSeq" id="WP_089843679.1">
    <property type="nucleotide sequence ID" value="NZ_FOZL01000002.1"/>
</dbReference>
<sequence>MNEPEAIRGMLRARTLAVIGVSENPGKPSHYVTAYMQSHGFMVHPVNPALEMVLGVRSYPSLTELVASGVKPDVVNVFRLPNFIPAIVDEMIALGLTDLWVQQGIVHREASEKAEAAGIRVVMDRCIMVEHRLSGGR</sequence>
<reference evidence="2 3" key="1">
    <citation type="submission" date="2016-10" db="EMBL/GenBank/DDBJ databases">
        <authorList>
            <person name="de Groot N.N."/>
        </authorList>
    </citation>
    <scope>NUCLEOTIDE SEQUENCE [LARGE SCALE GENOMIC DNA]</scope>
    <source>
        <strain evidence="2 3">DSM 21001</strain>
    </source>
</reference>
<dbReference type="PANTHER" id="PTHR33303">
    <property type="entry name" value="CYTOPLASMIC PROTEIN-RELATED"/>
    <property type="match status" value="1"/>
</dbReference>
<protein>
    <recommendedName>
        <fullName evidence="1">CoA-binding domain-containing protein</fullName>
    </recommendedName>
</protein>
<dbReference type="SMART" id="SM00881">
    <property type="entry name" value="CoA_binding"/>
    <property type="match status" value="1"/>
</dbReference>
<accession>A0A1I6N110</accession>
<dbReference type="AlphaFoldDB" id="A0A1I6N110"/>
<dbReference type="OrthoDB" id="9804695at2"/>
<dbReference type="EMBL" id="FOZL01000002">
    <property type="protein sequence ID" value="SFS21639.1"/>
    <property type="molecule type" value="Genomic_DNA"/>
</dbReference>
<dbReference type="Pfam" id="PF13380">
    <property type="entry name" value="CoA_binding_2"/>
    <property type="match status" value="1"/>
</dbReference>
<dbReference type="InterPro" id="IPR003781">
    <property type="entry name" value="CoA-bd"/>
</dbReference>
<dbReference type="Proteomes" id="UP000199024">
    <property type="component" value="Unassembled WGS sequence"/>
</dbReference>
<gene>
    <name evidence="2" type="ORF">SAMN05421771_4274</name>
</gene>
<dbReference type="InterPro" id="IPR036291">
    <property type="entry name" value="NAD(P)-bd_dom_sf"/>
</dbReference>
<name>A0A1I6N110_9BACT</name>
<proteinExistence type="predicted"/>
<dbReference type="Gene3D" id="3.40.50.720">
    <property type="entry name" value="NAD(P)-binding Rossmann-like Domain"/>
    <property type="match status" value="1"/>
</dbReference>
<keyword evidence="3" id="KW-1185">Reference proteome</keyword>
<evidence type="ECO:0000313" key="2">
    <source>
        <dbReference type="EMBL" id="SFS21639.1"/>
    </source>
</evidence>
<evidence type="ECO:0000259" key="1">
    <source>
        <dbReference type="SMART" id="SM00881"/>
    </source>
</evidence>
<feature type="domain" description="CoA-binding" evidence="1">
    <location>
        <begin position="10"/>
        <end position="106"/>
    </location>
</feature>
<dbReference type="PANTHER" id="PTHR33303:SF2">
    <property type="entry name" value="COA-BINDING DOMAIN-CONTAINING PROTEIN"/>
    <property type="match status" value="1"/>
</dbReference>
<dbReference type="STRING" id="474950.SAMN05421771_4274"/>
<dbReference type="SUPFAM" id="SSF51735">
    <property type="entry name" value="NAD(P)-binding Rossmann-fold domains"/>
    <property type="match status" value="1"/>
</dbReference>